<proteinExistence type="inferred from homology"/>
<dbReference type="OrthoDB" id="5464520at2"/>
<keyword evidence="2" id="KW-0378">Hydrolase</keyword>
<evidence type="ECO:0000259" key="5">
    <source>
        <dbReference type="Pfam" id="PF00149"/>
    </source>
</evidence>
<comment type="similarity">
    <text evidence="4">Belongs to the cyclic nucleotide phosphodiesterase class-III family.</text>
</comment>
<dbReference type="GO" id="GO:0016787">
    <property type="term" value="F:hydrolase activity"/>
    <property type="evidence" value="ECO:0007669"/>
    <property type="project" value="UniProtKB-KW"/>
</dbReference>
<reference evidence="6 7" key="1">
    <citation type="submission" date="2019-04" db="EMBL/GenBank/DDBJ databases">
        <title>Pedobacter sp. RP-3-22 sp. nov., isolated from Arctic soil.</title>
        <authorList>
            <person name="Dahal R.H."/>
            <person name="Kim D.-U."/>
        </authorList>
    </citation>
    <scope>NUCLEOTIDE SEQUENCE [LARGE SCALE GENOMIC DNA]</scope>
    <source>
        <strain evidence="6 7">RP-3-22</strain>
    </source>
</reference>
<dbReference type="InterPro" id="IPR050884">
    <property type="entry name" value="CNP_phosphodiesterase-III"/>
</dbReference>
<evidence type="ECO:0000313" key="6">
    <source>
        <dbReference type="EMBL" id="TKC06617.1"/>
    </source>
</evidence>
<evidence type="ECO:0000256" key="3">
    <source>
        <dbReference type="ARBA" id="ARBA00023004"/>
    </source>
</evidence>
<keyword evidence="7" id="KW-1185">Reference proteome</keyword>
<dbReference type="InterPro" id="IPR004843">
    <property type="entry name" value="Calcineurin-like_PHP"/>
</dbReference>
<evidence type="ECO:0000256" key="4">
    <source>
        <dbReference type="ARBA" id="ARBA00025742"/>
    </source>
</evidence>
<gene>
    <name evidence="6" type="ORF">FA048_15535</name>
</gene>
<dbReference type="Pfam" id="PF00149">
    <property type="entry name" value="Metallophos"/>
    <property type="match status" value="1"/>
</dbReference>
<comment type="caution">
    <text evidence="6">The sequence shown here is derived from an EMBL/GenBank/DDBJ whole genome shotgun (WGS) entry which is preliminary data.</text>
</comment>
<dbReference type="AlphaFoldDB" id="A0A4U1CIC6"/>
<evidence type="ECO:0000256" key="1">
    <source>
        <dbReference type="ARBA" id="ARBA00022723"/>
    </source>
</evidence>
<feature type="domain" description="Calcineurin-like phosphoesterase" evidence="5">
    <location>
        <begin position="53"/>
        <end position="223"/>
    </location>
</feature>
<dbReference type="PANTHER" id="PTHR42988:SF2">
    <property type="entry name" value="CYCLIC NUCLEOTIDE PHOSPHODIESTERASE CBUA0032-RELATED"/>
    <property type="match status" value="1"/>
</dbReference>
<name>A0A4U1CIC6_9SPHI</name>
<dbReference type="PANTHER" id="PTHR42988">
    <property type="entry name" value="PHOSPHOHYDROLASE"/>
    <property type="match status" value="1"/>
</dbReference>
<dbReference type="RefSeq" id="WP_136842769.1">
    <property type="nucleotide sequence ID" value="NZ_SWBR01000004.1"/>
</dbReference>
<dbReference type="SUPFAM" id="SSF56300">
    <property type="entry name" value="Metallo-dependent phosphatases"/>
    <property type="match status" value="1"/>
</dbReference>
<dbReference type="EMBL" id="SWBR01000004">
    <property type="protein sequence ID" value="TKC06617.1"/>
    <property type="molecule type" value="Genomic_DNA"/>
</dbReference>
<dbReference type="GO" id="GO:0046872">
    <property type="term" value="F:metal ion binding"/>
    <property type="evidence" value="ECO:0007669"/>
    <property type="project" value="UniProtKB-KW"/>
</dbReference>
<organism evidence="6 7">
    <name type="scientific">Pedobacter polaris</name>
    <dbReference type="NCBI Taxonomy" id="2571273"/>
    <lineage>
        <taxon>Bacteria</taxon>
        <taxon>Pseudomonadati</taxon>
        <taxon>Bacteroidota</taxon>
        <taxon>Sphingobacteriia</taxon>
        <taxon>Sphingobacteriales</taxon>
        <taxon>Sphingobacteriaceae</taxon>
        <taxon>Pedobacter</taxon>
    </lineage>
</organism>
<protein>
    <submittedName>
        <fullName evidence="6">Metallophosphoesterase</fullName>
    </submittedName>
</protein>
<keyword evidence="1" id="KW-0479">Metal-binding</keyword>
<sequence>MKKIILYTIIILLGFGCNSDEYSPNQVFNRKSPSNVNATQIALLNQKTASNTIRIAFSGDTQRSYAETALFVDEVNARNDIDFVILDGDISDFGLLAEFEGIYDIYKRLDVPFISVIGNHDLVANGRAVYERMFGALNFTFNFGPVKFVCHDTNGREYNFDKSTPNVGWLKSNLTLGNGITSLVAVSHVPPIDDDFDPDLRQPYQTLFNQTPGLIASLHSHRHAKLATYYQNGNTGVPFIVTNAIVKRAYTIIEITNGQINAQEINF</sequence>
<dbReference type="PROSITE" id="PS51257">
    <property type="entry name" value="PROKAR_LIPOPROTEIN"/>
    <property type="match status" value="1"/>
</dbReference>
<dbReference type="Gene3D" id="3.60.21.10">
    <property type="match status" value="1"/>
</dbReference>
<dbReference type="Proteomes" id="UP000309488">
    <property type="component" value="Unassembled WGS sequence"/>
</dbReference>
<evidence type="ECO:0000313" key="7">
    <source>
        <dbReference type="Proteomes" id="UP000309488"/>
    </source>
</evidence>
<evidence type="ECO:0000256" key="2">
    <source>
        <dbReference type="ARBA" id="ARBA00022801"/>
    </source>
</evidence>
<keyword evidence="3" id="KW-0408">Iron</keyword>
<accession>A0A4U1CIC6</accession>
<dbReference type="InterPro" id="IPR029052">
    <property type="entry name" value="Metallo-depent_PP-like"/>
</dbReference>